<feature type="transmembrane region" description="Helical" evidence="10">
    <location>
        <begin position="414"/>
        <end position="443"/>
    </location>
</feature>
<dbReference type="Gene3D" id="3.10.580.10">
    <property type="entry name" value="CBS-domain"/>
    <property type="match status" value="2"/>
</dbReference>
<keyword evidence="3 10" id="KW-0812">Transmembrane</keyword>
<dbReference type="GO" id="GO:0005247">
    <property type="term" value="F:voltage-gated chloride channel activity"/>
    <property type="evidence" value="ECO:0007669"/>
    <property type="project" value="TreeGrafter"/>
</dbReference>
<keyword evidence="5 10" id="KW-1133">Transmembrane helix</keyword>
<dbReference type="OrthoDB" id="4564at2759"/>
<dbReference type="Pfam" id="PF00571">
    <property type="entry name" value="CBS"/>
    <property type="match status" value="1"/>
</dbReference>
<keyword evidence="6" id="KW-0406">Ion transport</keyword>
<dbReference type="SUPFAM" id="SSF81340">
    <property type="entry name" value="Clc chloride channel"/>
    <property type="match status" value="1"/>
</dbReference>
<dbReference type="PANTHER" id="PTHR45720:SF10">
    <property type="entry name" value="CHLORIDE CHANNEL PROTEIN 2"/>
    <property type="match status" value="1"/>
</dbReference>
<dbReference type="SUPFAM" id="SSF54631">
    <property type="entry name" value="CBS-domain pair"/>
    <property type="match status" value="1"/>
</dbReference>
<sequence length="740" mass="81709">MTETKRRNLETVPLDEVQGRHDSEALNLQGYDTVSLSNLSLPAFGQQSEAVREVDFDFLEAEQEGGNVPDEHFSEEPSVYRRFTGLLVRWIFRVPTPLRYFTHLTMFLVILGVLSASVIFLVDLSVHVLEVFRIWISSDNFGGYFVGFISYFLTALLLCLLSTFACQALGKEAEGSGIPQMKSILSGFYDRSKNSLKLRVLGAKSLGLICAIGGGLPVGWEGPNVHIACIISHQLSRLPFFRFIRRDKSLRLQMIGAACAVGLASSFGAPVGGVLYSLETTASFYIVRTFWKATAATVSGALIYKLLYDTPLVEAFQKTSFDIGVVDPTELVLFALLGILMGCAGSLFVYCVHQVYRIRMKKLPLTNRYILVGIVASVAAILQYPVELFRLDPRMAINELFSPETLRVLSPLQVFLLLVVKFPLVVVSVGLPIPAGVFVPSFLLGSCFGRLYGELLKLIFGDIIVPGGYAVVAAASFTTGVTRALSCAVIIFEVTGQLRHLVPTLVAVLFAFVTGNIFNRSLYDTLIIMKNIPYMPYMRKDRTPDMKVSQVMIRECISIQEYSNPGTLHEILQAYPEFSCFPVVNKDGYLLGAVKRRTLSTLVATQSPQLLMNSKLDMDYGDNEEFPASSGNMADDEEEEEDDSVHSSDTHPTASLNRNDSYVKTKDINESSSYSSPSLVEVPKDVSPLLVTEDTQLGRVHFMFVMLMPKCAYVVNGGKLTGVLTRLDIVECGQSTFTTN</sequence>
<dbReference type="InterPro" id="IPR014743">
    <property type="entry name" value="Cl-channel_core"/>
</dbReference>
<feature type="transmembrane region" description="Helical" evidence="10">
    <location>
        <begin position="100"/>
        <end position="121"/>
    </location>
</feature>
<evidence type="ECO:0000256" key="7">
    <source>
        <dbReference type="ARBA" id="ARBA00023136"/>
    </source>
</evidence>
<evidence type="ECO:0000256" key="5">
    <source>
        <dbReference type="ARBA" id="ARBA00022989"/>
    </source>
</evidence>
<evidence type="ECO:0000313" key="12">
    <source>
        <dbReference type="EMBL" id="GJQ10351.1"/>
    </source>
</evidence>
<gene>
    <name evidence="12" type="ORF">GpartN1_g2142.t1</name>
</gene>
<feature type="region of interest" description="Disordered" evidence="9">
    <location>
        <begin position="621"/>
        <end position="662"/>
    </location>
</feature>
<evidence type="ECO:0000259" key="11">
    <source>
        <dbReference type="Pfam" id="PF00571"/>
    </source>
</evidence>
<organism evidence="12 13">
    <name type="scientific">Galdieria partita</name>
    <dbReference type="NCBI Taxonomy" id="83374"/>
    <lineage>
        <taxon>Eukaryota</taxon>
        <taxon>Rhodophyta</taxon>
        <taxon>Bangiophyceae</taxon>
        <taxon>Galdieriales</taxon>
        <taxon>Galdieriaceae</taxon>
        <taxon>Galdieria</taxon>
    </lineage>
</organism>
<evidence type="ECO:0000256" key="8">
    <source>
        <dbReference type="ARBA" id="ARBA00023214"/>
    </source>
</evidence>
<evidence type="ECO:0000256" key="3">
    <source>
        <dbReference type="ARBA" id="ARBA00022692"/>
    </source>
</evidence>
<comment type="caution">
    <text evidence="12">The sequence shown here is derived from an EMBL/GenBank/DDBJ whole genome shotgun (WGS) entry which is preliminary data.</text>
</comment>
<feature type="transmembrane region" description="Helical" evidence="10">
    <location>
        <begin position="331"/>
        <end position="356"/>
    </location>
</feature>
<reference evidence="12" key="1">
    <citation type="journal article" date="2022" name="Proc. Natl. Acad. Sci. U.S.A.">
        <title>Life cycle and functional genomics of the unicellular red alga Galdieria for elucidating algal and plant evolution and industrial use.</title>
        <authorList>
            <person name="Hirooka S."/>
            <person name="Itabashi T."/>
            <person name="Ichinose T.M."/>
            <person name="Onuma R."/>
            <person name="Fujiwara T."/>
            <person name="Yamashita S."/>
            <person name="Jong L.W."/>
            <person name="Tomita R."/>
            <person name="Iwane A.H."/>
            <person name="Miyagishima S.Y."/>
        </authorList>
    </citation>
    <scope>NUCLEOTIDE SEQUENCE</scope>
    <source>
        <strain evidence="12">NBRC 102759</strain>
    </source>
</reference>
<evidence type="ECO:0000256" key="4">
    <source>
        <dbReference type="ARBA" id="ARBA00022737"/>
    </source>
</evidence>
<dbReference type="PANTHER" id="PTHR45720">
    <property type="entry name" value="CHLORIDE CHANNEL PROTEIN 2"/>
    <property type="match status" value="1"/>
</dbReference>
<dbReference type="InterPro" id="IPR046342">
    <property type="entry name" value="CBS_dom_sf"/>
</dbReference>
<accession>A0A9C7PUV3</accession>
<dbReference type="InterPro" id="IPR001807">
    <property type="entry name" value="ClC"/>
</dbReference>
<dbReference type="Gene3D" id="1.10.3080.10">
    <property type="entry name" value="Clc chloride channel"/>
    <property type="match status" value="1"/>
</dbReference>
<feature type="domain" description="CBS" evidence="11">
    <location>
        <begin position="548"/>
        <end position="599"/>
    </location>
</feature>
<evidence type="ECO:0000256" key="9">
    <source>
        <dbReference type="SAM" id="MobiDB-lite"/>
    </source>
</evidence>
<evidence type="ECO:0000256" key="2">
    <source>
        <dbReference type="ARBA" id="ARBA00022448"/>
    </source>
</evidence>
<proteinExistence type="predicted"/>
<keyword evidence="2" id="KW-0813">Transport</keyword>
<keyword evidence="7 10" id="KW-0472">Membrane</keyword>
<feature type="compositionally biased region" description="Polar residues" evidence="9">
    <location>
        <begin position="650"/>
        <end position="660"/>
    </location>
</feature>
<evidence type="ECO:0000256" key="6">
    <source>
        <dbReference type="ARBA" id="ARBA00023065"/>
    </source>
</evidence>
<reference evidence="12" key="2">
    <citation type="submission" date="2022-01" db="EMBL/GenBank/DDBJ databases">
        <authorList>
            <person name="Hirooka S."/>
            <person name="Miyagishima S.Y."/>
        </authorList>
    </citation>
    <scope>NUCLEOTIDE SEQUENCE</scope>
    <source>
        <strain evidence="12">NBRC 102759</strain>
    </source>
</reference>
<keyword evidence="4" id="KW-0677">Repeat</keyword>
<dbReference type="Proteomes" id="UP001061958">
    <property type="component" value="Unassembled WGS sequence"/>
</dbReference>
<dbReference type="GO" id="GO:0016020">
    <property type="term" value="C:membrane"/>
    <property type="evidence" value="ECO:0007669"/>
    <property type="project" value="UniProtKB-SubCell"/>
</dbReference>
<dbReference type="InterPro" id="IPR000644">
    <property type="entry name" value="CBS_dom"/>
</dbReference>
<evidence type="ECO:0000313" key="13">
    <source>
        <dbReference type="Proteomes" id="UP001061958"/>
    </source>
</evidence>
<dbReference type="PRINTS" id="PR00762">
    <property type="entry name" value="CLCHANNEL"/>
</dbReference>
<feature type="transmembrane region" description="Helical" evidence="10">
    <location>
        <begin position="255"/>
        <end position="278"/>
    </location>
</feature>
<feature type="transmembrane region" description="Helical" evidence="10">
    <location>
        <begin position="141"/>
        <end position="161"/>
    </location>
</feature>
<protein>
    <recommendedName>
        <fullName evidence="11">CBS domain-containing protein</fullName>
    </recommendedName>
</protein>
<keyword evidence="8" id="KW-0868">Chloride</keyword>
<evidence type="ECO:0000256" key="1">
    <source>
        <dbReference type="ARBA" id="ARBA00004141"/>
    </source>
</evidence>
<dbReference type="Pfam" id="PF00654">
    <property type="entry name" value="Voltage_CLC"/>
    <property type="match status" value="1"/>
</dbReference>
<comment type="subcellular location">
    <subcellularLocation>
        <location evidence="1">Membrane</location>
        <topology evidence="1">Multi-pass membrane protein</topology>
    </subcellularLocation>
</comment>
<evidence type="ECO:0000256" key="10">
    <source>
        <dbReference type="SAM" id="Phobius"/>
    </source>
</evidence>
<feature type="transmembrane region" description="Helical" evidence="10">
    <location>
        <begin position="455"/>
        <end position="478"/>
    </location>
</feature>
<name>A0A9C7PUV3_9RHOD</name>
<feature type="transmembrane region" description="Helical" evidence="10">
    <location>
        <begin position="368"/>
        <end position="386"/>
    </location>
</feature>
<feature type="compositionally biased region" description="Acidic residues" evidence="9">
    <location>
        <begin position="634"/>
        <end position="643"/>
    </location>
</feature>
<dbReference type="EMBL" id="BQMJ01000015">
    <property type="protein sequence ID" value="GJQ10351.1"/>
    <property type="molecule type" value="Genomic_DNA"/>
</dbReference>
<dbReference type="InterPro" id="IPR050970">
    <property type="entry name" value="Cl_channel_volt-gated"/>
</dbReference>
<feature type="transmembrane region" description="Helical" evidence="10">
    <location>
        <begin position="498"/>
        <end position="519"/>
    </location>
</feature>
<dbReference type="AlphaFoldDB" id="A0A9C7PUV3"/>
<keyword evidence="13" id="KW-1185">Reference proteome</keyword>